<dbReference type="Proteomes" id="UP000031443">
    <property type="component" value="Unassembled WGS sequence"/>
</dbReference>
<evidence type="ECO:0000256" key="1">
    <source>
        <dbReference type="SAM" id="MobiDB-lite"/>
    </source>
</evidence>
<dbReference type="EMBL" id="KB543129">
    <property type="protein sequence ID" value="EMP31940.1"/>
    <property type="molecule type" value="Genomic_DNA"/>
</dbReference>
<feature type="region of interest" description="Disordered" evidence="1">
    <location>
        <begin position="97"/>
        <end position="120"/>
    </location>
</feature>
<evidence type="ECO:0000313" key="3">
    <source>
        <dbReference type="Proteomes" id="UP000031443"/>
    </source>
</evidence>
<protein>
    <submittedName>
        <fullName evidence="2">Uncharacterized protein</fullName>
    </submittedName>
</protein>
<reference evidence="3" key="1">
    <citation type="journal article" date="2013" name="Nat. Genet.">
        <title>The draft genomes of soft-shell turtle and green sea turtle yield insights into the development and evolution of the turtle-specific body plan.</title>
        <authorList>
            <person name="Wang Z."/>
            <person name="Pascual-Anaya J."/>
            <person name="Zadissa A."/>
            <person name="Li W."/>
            <person name="Niimura Y."/>
            <person name="Huang Z."/>
            <person name="Li C."/>
            <person name="White S."/>
            <person name="Xiong Z."/>
            <person name="Fang D."/>
            <person name="Wang B."/>
            <person name="Ming Y."/>
            <person name="Chen Y."/>
            <person name="Zheng Y."/>
            <person name="Kuraku S."/>
            <person name="Pignatelli M."/>
            <person name="Herrero J."/>
            <person name="Beal K."/>
            <person name="Nozawa M."/>
            <person name="Li Q."/>
            <person name="Wang J."/>
            <person name="Zhang H."/>
            <person name="Yu L."/>
            <person name="Shigenobu S."/>
            <person name="Wang J."/>
            <person name="Liu J."/>
            <person name="Flicek P."/>
            <person name="Searle S."/>
            <person name="Wang J."/>
            <person name="Kuratani S."/>
            <person name="Yin Y."/>
            <person name="Aken B."/>
            <person name="Zhang G."/>
            <person name="Irie N."/>
        </authorList>
    </citation>
    <scope>NUCLEOTIDE SEQUENCE [LARGE SCALE GENOMIC DNA]</scope>
</reference>
<evidence type="ECO:0000313" key="2">
    <source>
        <dbReference type="EMBL" id="EMP31940.1"/>
    </source>
</evidence>
<organism evidence="2 3">
    <name type="scientific">Chelonia mydas</name>
    <name type="common">Green sea-turtle</name>
    <name type="synonym">Chelonia agassizi</name>
    <dbReference type="NCBI Taxonomy" id="8469"/>
    <lineage>
        <taxon>Eukaryota</taxon>
        <taxon>Metazoa</taxon>
        <taxon>Chordata</taxon>
        <taxon>Craniata</taxon>
        <taxon>Vertebrata</taxon>
        <taxon>Euteleostomi</taxon>
        <taxon>Archelosauria</taxon>
        <taxon>Testudinata</taxon>
        <taxon>Testudines</taxon>
        <taxon>Cryptodira</taxon>
        <taxon>Durocryptodira</taxon>
        <taxon>Americhelydia</taxon>
        <taxon>Chelonioidea</taxon>
        <taxon>Cheloniidae</taxon>
        <taxon>Chelonia</taxon>
    </lineage>
</organism>
<accession>M7B8S8</accession>
<dbReference type="AlphaFoldDB" id="M7B8S8"/>
<keyword evidence="3" id="KW-1185">Reference proteome</keyword>
<proteinExistence type="predicted"/>
<name>M7B8S8_CHEMY</name>
<feature type="compositionally biased region" description="Polar residues" evidence="1">
    <location>
        <begin position="101"/>
        <end position="120"/>
    </location>
</feature>
<sequence length="120" mass="12870">MKRKSIGKKMHIQTCTDTSSAGCALVTPDSADGSYEISDSTHSITILDSIEMMGGDEMGGIVILGVGRNLIETQRLTNCSTFRIKCMMVDRVSSAVRGGTDCQNQSSTNGDDKQPFTTII</sequence>
<gene>
    <name evidence="2" type="ORF">UY3_10862</name>
</gene>